<feature type="repeat" description="WD" evidence="5">
    <location>
        <begin position="544"/>
        <end position="579"/>
    </location>
</feature>
<feature type="domain" description="EML-like first beta-propeller" evidence="7">
    <location>
        <begin position="74"/>
        <end position="339"/>
    </location>
</feature>
<dbReference type="FunFam" id="2.130.10.10:FF:000011">
    <property type="entry name" value="Echinoderm microtubule-associated protein-like 2 isoform 1"/>
    <property type="match status" value="1"/>
</dbReference>
<evidence type="ECO:0000259" key="8">
    <source>
        <dbReference type="Pfam" id="PF23414"/>
    </source>
</evidence>
<evidence type="ECO:0000259" key="7">
    <source>
        <dbReference type="Pfam" id="PF23409"/>
    </source>
</evidence>
<feature type="domain" description="EML-like second beta-propeller" evidence="8">
    <location>
        <begin position="393"/>
        <end position="578"/>
    </location>
</feature>
<dbReference type="GO" id="GO:0000226">
    <property type="term" value="P:microtubule cytoskeleton organization"/>
    <property type="evidence" value="ECO:0007669"/>
    <property type="project" value="TreeGrafter"/>
</dbReference>
<evidence type="ECO:0000256" key="5">
    <source>
        <dbReference type="PROSITE-ProRule" id="PRU00221"/>
    </source>
</evidence>
<evidence type="ECO:0000256" key="1">
    <source>
        <dbReference type="ARBA" id="ARBA00006489"/>
    </source>
</evidence>
<accession>A0A8C3TA01</accession>
<dbReference type="Pfam" id="PF03451">
    <property type="entry name" value="HELP"/>
    <property type="match status" value="1"/>
</dbReference>
<dbReference type="SUPFAM" id="SSF50978">
    <property type="entry name" value="WD40 repeat-like"/>
    <property type="match status" value="1"/>
</dbReference>
<evidence type="ECO:0000313" key="9">
    <source>
        <dbReference type="Ensembl" id="ENSCSRP00000024067.1"/>
    </source>
</evidence>
<keyword evidence="10" id="KW-1185">Reference proteome</keyword>
<keyword evidence="6" id="KW-1133">Transmembrane helix</keyword>
<evidence type="ECO:0000256" key="6">
    <source>
        <dbReference type="SAM" id="Phobius"/>
    </source>
</evidence>
<dbReference type="Pfam" id="PF00400">
    <property type="entry name" value="WD40"/>
    <property type="match status" value="1"/>
</dbReference>
<evidence type="ECO:0000256" key="3">
    <source>
        <dbReference type="ARBA" id="ARBA00022701"/>
    </source>
</evidence>
<reference evidence="9" key="1">
    <citation type="submission" date="2025-08" db="UniProtKB">
        <authorList>
            <consortium name="Ensembl"/>
        </authorList>
    </citation>
    <scope>IDENTIFICATION</scope>
</reference>
<dbReference type="InterPro" id="IPR055442">
    <property type="entry name" value="Beta-prop_EML-like_2nd"/>
</dbReference>
<proteinExistence type="inferred from homology"/>
<dbReference type="InterPro" id="IPR015943">
    <property type="entry name" value="WD40/YVTN_repeat-like_dom_sf"/>
</dbReference>
<dbReference type="InterPro" id="IPR011047">
    <property type="entry name" value="Quinoprotein_ADH-like_sf"/>
</dbReference>
<sequence length="579" mass="64333">GLKADEKSKPVLTPVISLDLVWLITVVLFLLNKHASYGYRGRDCRSNLYLLPTGETVYFIASVVVLYNVEEQLQRHYTGHNDDVKCLAVHPDRITIATGQVAGTSKDGKQLPPHVRVWDSVTLNTLHIIGMGFFDRAVTCIAFSKSNGGSNLCSVDDSNDHVLSVWDWQKEERLADVKCSNEAVFAADFHPTDTNIIVTCGKSHLYFWTLEGNSLIKKQGLFEKQEKPKFVLCVTFSENGDTITGDSSGNILVWGKGTNRISYALQGAHEGGIFALCMLRDGTLVSGGGKDRKLISWNGNYQKLHKTEIPEQFGPIRTVAEGKGDVVLIGTTRNFVLQGTLSGDFFPITQGHTDELWGLAIHPSKPQFFTCGHDKHITLWDATSHRPVWNKIIEDPAQSSDGNFLAIGSHDNCIYIYGVNENGRKYSRIGKCSGHSSFITHLDWSVNSQYLVSNSGDYEILYWIPSACKQVVSVETTRDIEWVTYTCILGFHVFGVWPEGSDGTDINAVCRSHERKLLSTGDDFGKVHLFSYPCSQFRAPSHVYGGHSSHVTNVDFLCEDTHLISTGGKDTSIMQWRVV</sequence>
<dbReference type="Pfam" id="PF23414">
    <property type="entry name" value="Beta-prop_EML_2"/>
    <property type="match status" value="1"/>
</dbReference>
<dbReference type="SMART" id="SM00320">
    <property type="entry name" value="WD40"/>
    <property type="match status" value="9"/>
</dbReference>
<dbReference type="InterPro" id="IPR050630">
    <property type="entry name" value="WD_repeat_EMAP"/>
</dbReference>
<keyword evidence="6" id="KW-0472">Membrane</keyword>
<evidence type="ECO:0000256" key="4">
    <source>
        <dbReference type="ARBA" id="ARBA00022737"/>
    </source>
</evidence>
<keyword evidence="3" id="KW-0493">Microtubule</keyword>
<dbReference type="GO" id="GO:0008017">
    <property type="term" value="F:microtubule binding"/>
    <property type="evidence" value="ECO:0007669"/>
    <property type="project" value="TreeGrafter"/>
</dbReference>
<organism evidence="9 10">
    <name type="scientific">Chelydra serpentina</name>
    <name type="common">Snapping turtle</name>
    <name type="synonym">Testudo serpentina</name>
    <dbReference type="NCBI Taxonomy" id="8475"/>
    <lineage>
        <taxon>Eukaryota</taxon>
        <taxon>Metazoa</taxon>
        <taxon>Chordata</taxon>
        <taxon>Craniata</taxon>
        <taxon>Vertebrata</taxon>
        <taxon>Euteleostomi</taxon>
        <taxon>Archelosauria</taxon>
        <taxon>Testudinata</taxon>
        <taxon>Testudines</taxon>
        <taxon>Cryptodira</taxon>
        <taxon>Durocryptodira</taxon>
        <taxon>Americhelydia</taxon>
        <taxon>Chelydroidea</taxon>
        <taxon>Chelydridae</taxon>
        <taxon>Chelydra</taxon>
    </lineage>
</organism>
<dbReference type="InterPro" id="IPR005108">
    <property type="entry name" value="HELP"/>
</dbReference>
<reference evidence="9" key="2">
    <citation type="submission" date="2025-09" db="UniProtKB">
        <authorList>
            <consortium name="Ensembl"/>
        </authorList>
    </citation>
    <scope>IDENTIFICATION</scope>
</reference>
<comment type="similarity">
    <text evidence="1">Belongs to the WD repeat EMAP family.</text>
</comment>
<keyword evidence="4" id="KW-0677">Repeat</keyword>
<dbReference type="GO" id="GO:0005874">
    <property type="term" value="C:microtubule"/>
    <property type="evidence" value="ECO:0007669"/>
    <property type="project" value="UniProtKB-KW"/>
</dbReference>
<dbReference type="InterPro" id="IPR055439">
    <property type="entry name" value="Beta-prop_EML_1st"/>
</dbReference>
<dbReference type="AlphaFoldDB" id="A0A8C3TA01"/>
<feature type="transmembrane region" description="Helical" evidence="6">
    <location>
        <begin position="47"/>
        <end position="67"/>
    </location>
</feature>
<evidence type="ECO:0000313" key="10">
    <source>
        <dbReference type="Proteomes" id="UP000694403"/>
    </source>
</evidence>
<keyword evidence="2 5" id="KW-0853">WD repeat</keyword>
<dbReference type="PANTHER" id="PTHR13720">
    <property type="entry name" value="WD-40 REPEAT PROTEIN"/>
    <property type="match status" value="1"/>
</dbReference>
<dbReference type="Proteomes" id="UP000694403">
    <property type="component" value="Unplaced"/>
</dbReference>
<dbReference type="GO" id="GO:0072686">
    <property type="term" value="C:mitotic spindle"/>
    <property type="evidence" value="ECO:0007669"/>
    <property type="project" value="TreeGrafter"/>
</dbReference>
<feature type="repeat" description="WD" evidence="5">
    <location>
        <begin position="432"/>
        <end position="463"/>
    </location>
</feature>
<dbReference type="Gene3D" id="2.130.10.10">
    <property type="entry name" value="YVTN repeat-like/Quinoprotein amine dehydrogenase"/>
    <property type="match status" value="3"/>
</dbReference>
<name>A0A8C3TA01_CHESE</name>
<dbReference type="PANTHER" id="PTHR13720:SF22">
    <property type="entry name" value="ECHINODERM MICROTUBULE-ASSOCIATED PROTEIN-LIKE 1"/>
    <property type="match status" value="1"/>
</dbReference>
<dbReference type="InterPro" id="IPR036322">
    <property type="entry name" value="WD40_repeat_dom_sf"/>
</dbReference>
<feature type="transmembrane region" description="Helical" evidence="6">
    <location>
        <begin position="12"/>
        <end position="31"/>
    </location>
</feature>
<feature type="repeat" description="WD" evidence="5">
    <location>
        <begin position="349"/>
        <end position="390"/>
    </location>
</feature>
<dbReference type="SUPFAM" id="SSF50998">
    <property type="entry name" value="Quinoprotein alcohol dehydrogenase-like"/>
    <property type="match status" value="1"/>
</dbReference>
<protein>
    <submittedName>
        <fullName evidence="9">EMAP like 1</fullName>
    </submittedName>
</protein>
<dbReference type="PROSITE" id="PS50082">
    <property type="entry name" value="WD_REPEATS_2"/>
    <property type="match status" value="3"/>
</dbReference>
<dbReference type="Ensembl" id="ENSCSRT00000025101.1">
    <property type="protein sequence ID" value="ENSCSRP00000024067.1"/>
    <property type="gene ID" value="ENSCSRG00000016521.1"/>
</dbReference>
<dbReference type="InterPro" id="IPR001680">
    <property type="entry name" value="WD40_rpt"/>
</dbReference>
<dbReference type="Pfam" id="PF23409">
    <property type="entry name" value="Beta-prop_EML"/>
    <property type="match status" value="1"/>
</dbReference>
<keyword evidence="6" id="KW-0812">Transmembrane</keyword>
<dbReference type="PROSITE" id="PS50294">
    <property type="entry name" value="WD_REPEATS_REGION"/>
    <property type="match status" value="2"/>
</dbReference>
<evidence type="ECO:0000256" key="2">
    <source>
        <dbReference type="ARBA" id="ARBA00022574"/>
    </source>
</evidence>